<dbReference type="AlphaFoldDB" id="A0A319D5T5"/>
<evidence type="ECO:0000313" key="1">
    <source>
        <dbReference type="EMBL" id="PYH89877.1"/>
    </source>
</evidence>
<dbReference type="EMBL" id="KZ826007">
    <property type="protein sequence ID" value="PYH89877.1"/>
    <property type="molecule type" value="Genomic_DNA"/>
</dbReference>
<name>A0A319D5T5_9EURO</name>
<proteinExistence type="predicted"/>
<gene>
    <name evidence="1" type="ORF">BO71DRAFT_96912</name>
</gene>
<dbReference type="VEuPathDB" id="FungiDB:BO71DRAFT_96912"/>
<sequence length="152" mass="16950">MTNPVAGRLKILGCMPLASYTPLGLHKRIQQHRTCLQGSIAAAFHLHHDIHRDSILSRVYNRIANYWHFRVQVPSAGHDMTSSPHTIYGTHDQPLDGAPVASARTVLSECYVLPSRQLRCLRFFKLRHLPGMDPRRCRIGAKPDPGGKAVAA</sequence>
<keyword evidence="2" id="KW-1185">Reference proteome</keyword>
<organism evidence="1 2">
    <name type="scientific">Aspergillus ellipticus CBS 707.79</name>
    <dbReference type="NCBI Taxonomy" id="1448320"/>
    <lineage>
        <taxon>Eukaryota</taxon>
        <taxon>Fungi</taxon>
        <taxon>Dikarya</taxon>
        <taxon>Ascomycota</taxon>
        <taxon>Pezizomycotina</taxon>
        <taxon>Eurotiomycetes</taxon>
        <taxon>Eurotiomycetidae</taxon>
        <taxon>Eurotiales</taxon>
        <taxon>Aspergillaceae</taxon>
        <taxon>Aspergillus</taxon>
        <taxon>Aspergillus subgen. Circumdati</taxon>
    </lineage>
</organism>
<protein>
    <submittedName>
        <fullName evidence="1">Uncharacterized protein</fullName>
    </submittedName>
</protein>
<reference evidence="1 2" key="1">
    <citation type="submission" date="2018-02" db="EMBL/GenBank/DDBJ databases">
        <title>The genomes of Aspergillus section Nigri reveals drivers in fungal speciation.</title>
        <authorList>
            <consortium name="DOE Joint Genome Institute"/>
            <person name="Vesth T.C."/>
            <person name="Nybo J."/>
            <person name="Theobald S."/>
            <person name="Brandl J."/>
            <person name="Frisvad J.C."/>
            <person name="Nielsen K.F."/>
            <person name="Lyhne E.K."/>
            <person name="Kogle M.E."/>
            <person name="Kuo A."/>
            <person name="Riley R."/>
            <person name="Clum A."/>
            <person name="Nolan M."/>
            <person name="Lipzen A."/>
            <person name="Salamov A."/>
            <person name="Henrissat B."/>
            <person name="Wiebenga A."/>
            <person name="De vries R.P."/>
            <person name="Grigoriev I.V."/>
            <person name="Mortensen U.H."/>
            <person name="Andersen M.R."/>
            <person name="Baker S.E."/>
        </authorList>
    </citation>
    <scope>NUCLEOTIDE SEQUENCE [LARGE SCALE GENOMIC DNA]</scope>
    <source>
        <strain evidence="1 2">CBS 707.79</strain>
    </source>
</reference>
<dbReference type="Proteomes" id="UP000247810">
    <property type="component" value="Unassembled WGS sequence"/>
</dbReference>
<accession>A0A319D5T5</accession>
<evidence type="ECO:0000313" key="2">
    <source>
        <dbReference type="Proteomes" id="UP000247810"/>
    </source>
</evidence>